<comment type="caution">
    <text evidence="4">The sequence shown here is derived from an EMBL/GenBank/DDBJ whole genome shotgun (WGS) entry which is preliminary data.</text>
</comment>
<evidence type="ECO:0008006" key="6">
    <source>
        <dbReference type="Google" id="ProtNLM"/>
    </source>
</evidence>
<dbReference type="RefSeq" id="WP_132415624.1">
    <property type="nucleotide sequence ID" value="NZ_SMKA01000393.1"/>
</dbReference>
<organism evidence="4 5">
    <name type="scientific">Kribbella albertanoniae</name>
    <dbReference type="NCBI Taxonomy" id="1266829"/>
    <lineage>
        <taxon>Bacteria</taxon>
        <taxon>Bacillati</taxon>
        <taxon>Actinomycetota</taxon>
        <taxon>Actinomycetes</taxon>
        <taxon>Propionibacteriales</taxon>
        <taxon>Kribbellaceae</taxon>
        <taxon>Kribbella</taxon>
    </lineage>
</organism>
<accession>A0A4R4NZF9</accession>
<evidence type="ECO:0000313" key="5">
    <source>
        <dbReference type="Proteomes" id="UP000295075"/>
    </source>
</evidence>
<reference evidence="4 5" key="1">
    <citation type="submission" date="2019-03" db="EMBL/GenBank/DDBJ databases">
        <title>Draft genome sequences of novel Actinobacteria.</title>
        <authorList>
            <person name="Sahin N."/>
            <person name="Ay H."/>
            <person name="Saygin H."/>
        </authorList>
    </citation>
    <scope>NUCLEOTIDE SEQUENCE [LARGE SCALE GENOMIC DNA]</scope>
    <source>
        <strain evidence="4 5">JCM 30547</strain>
    </source>
</reference>
<dbReference type="Gene3D" id="2.115.10.20">
    <property type="entry name" value="Glycosyl hydrolase domain, family 43"/>
    <property type="match status" value="1"/>
</dbReference>
<keyword evidence="3" id="KW-0326">Glycosidase</keyword>
<dbReference type="GO" id="GO:0005975">
    <property type="term" value="P:carbohydrate metabolic process"/>
    <property type="evidence" value="ECO:0007669"/>
    <property type="project" value="InterPro"/>
</dbReference>
<dbReference type="InterPro" id="IPR006710">
    <property type="entry name" value="Glyco_hydro_43"/>
</dbReference>
<protein>
    <recommendedName>
        <fullName evidence="6">Glycosyl hydrolase family 43</fullName>
    </recommendedName>
</protein>
<evidence type="ECO:0000256" key="2">
    <source>
        <dbReference type="ARBA" id="ARBA00022801"/>
    </source>
</evidence>
<dbReference type="PANTHER" id="PTHR22925">
    <property type="entry name" value="GLYCOSYL HYDROLASE 43 FAMILY MEMBER"/>
    <property type="match status" value="1"/>
</dbReference>
<sequence>MVQRLVRSLLALLIVTGILAVPSAWSKPSGPARAAAQVTIVNNDAVGNQVSRFDVNGNALDAHDGSIIQVDEPSGVRTFYLYGTSYSCGYQYQDGQGRFCGFKAYSSPDLVHWTDRGYVVPPQQCQACFRPHVVYNKNTEKYVLWADQGGAYGVYTSSTPTGLFQSTGAAPFLNVPGGVDMTLYVDDDPAATAYVVHNTVHQVGSDTAHLAVERLTPNYLAARQTTTAETNHVRLALGNVEAFAVYKRAGRYRILMSDPTCAYCAGETGEVTTTNLLAPQASWDGLWYDPNGWNIYEDRPQPRLRSRIVSNDSCGGQPLAVLPIVHSDNTTGYYFLSDRWNHRSPNESLANHYLGPLTFDSGGALNPIECVGSFELPLPGAPGSVPVPPDQDAHSGTAGFRHLCDQANLSRQQSFSPTRSGVLTSASVTTFRNGDVNAPLRIDVVRASDKAVLSTNTFGAEAVPWAPTALTFQPNVAVTAGQTYFLRLRSLNKHGCYGVEYNDSNPYGGGSAFYTQGGNTYLAEPGRDLKFTTSVSGAGSVLSTDELPAGYTRCAGEGERCTFTGGRVVAYGAGAYLQKIAYDGADCKIGSMGRDPMVAVLKSCYLAPAGGPPGYTACATEPNTCSVTGPAMVAYGANGSFRYRIQNGQVACTAAAWGGDPIFGVVKSCYVANAAAPPGWVQCAGDGGTCAISANQDVAYGARGAYVVRRTHLPIACTADSFGIDPIASTGKSCYRKAPGAPVGYGTKCADEGATCTFSGQRTVAYGEAGNFAYRTFVGSVACTPSSFGIDPLWGIRKSCHLTP</sequence>
<dbReference type="GO" id="GO:0004553">
    <property type="term" value="F:hydrolase activity, hydrolyzing O-glycosyl compounds"/>
    <property type="evidence" value="ECO:0007669"/>
    <property type="project" value="InterPro"/>
</dbReference>
<gene>
    <name evidence="4" type="ORF">E1261_42445</name>
</gene>
<proteinExistence type="inferred from homology"/>
<keyword evidence="2" id="KW-0378">Hydrolase</keyword>
<name>A0A4R4NZF9_9ACTN</name>
<comment type="similarity">
    <text evidence="1">Belongs to the glycosyl hydrolase 43 family.</text>
</comment>
<dbReference type="SUPFAM" id="SSF75005">
    <property type="entry name" value="Arabinanase/levansucrase/invertase"/>
    <property type="match status" value="1"/>
</dbReference>
<dbReference type="AlphaFoldDB" id="A0A4R4NZF9"/>
<evidence type="ECO:0000256" key="1">
    <source>
        <dbReference type="ARBA" id="ARBA00009865"/>
    </source>
</evidence>
<evidence type="ECO:0000313" key="4">
    <source>
        <dbReference type="EMBL" id="TDC14544.1"/>
    </source>
</evidence>
<keyword evidence="5" id="KW-1185">Reference proteome</keyword>
<dbReference type="PANTHER" id="PTHR22925:SF3">
    <property type="entry name" value="GLYCOSYL HYDROLASE FAMILY PROTEIN 43"/>
    <property type="match status" value="1"/>
</dbReference>
<dbReference type="EMBL" id="SMKA01000393">
    <property type="protein sequence ID" value="TDC14544.1"/>
    <property type="molecule type" value="Genomic_DNA"/>
</dbReference>
<dbReference type="InterPro" id="IPR023296">
    <property type="entry name" value="Glyco_hydro_beta-prop_sf"/>
</dbReference>
<dbReference type="OrthoDB" id="9758923at2"/>
<dbReference type="Proteomes" id="UP000295075">
    <property type="component" value="Unassembled WGS sequence"/>
</dbReference>
<dbReference type="Pfam" id="PF04616">
    <property type="entry name" value="Glyco_hydro_43"/>
    <property type="match status" value="1"/>
</dbReference>
<evidence type="ECO:0000256" key="3">
    <source>
        <dbReference type="ARBA" id="ARBA00023295"/>
    </source>
</evidence>